<dbReference type="Bgee" id="ENSOCUG00000009690">
    <property type="expression patterns" value="Expressed in liver and 13 other cell types or tissues"/>
</dbReference>
<dbReference type="SMART" id="SM00312">
    <property type="entry name" value="PX"/>
    <property type="match status" value="1"/>
</dbReference>
<name>G1SXQ2_RABIT</name>
<dbReference type="Gene3D" id="3.30.1520.10">
    <property type="entry name" value="Phox-like domain"/>
    <property type="match status" value="1"/>
</dbReference>
<dbReference type="Ensembl" id="ENSOCUT00000009692.3">
    <property type="protein sequence ID" value="ENSOCUP00000008348.3"/>
    <property type="gene ID" value="ENSOCUG00000009690.3"/>
</dbReference>
<dbReference type="GO" id="GO:0035091">
    <property type="term" value="F:phosphatidylinositol binding"/>
    <property type="evidence" value="ECO:0007669"/>
    <property type="project" value="InterPro"/>
</dbReference>
<proteinExistence type="predicted"/>
<dbReference type="Pfam" id="PF00787">
    <property type="entry name" value="PX"/>
    <property type="match status" value="1"/>
</dbReference>
<dbReference type="SMR" id="G1SXQ2"/>
<dbReference type="AlphaFoldDB" id="G1SXQ2"/>
<dbReference type="HOGENOM" id="CLU_042580_0_0_1"/>
<dbReference type="GO" id="GO:0005829">
    <property type="term" value="C:cytosol"/>
    <property type="evidence" value="ECO:0007669"/>
    <property type="project" value="GOC"/>
</dbReference>
<dbReference type="PANTHER" id="PTHR46571">
    <property type="entry name" value="SORTING NEXIN-8"/>
    <property type="match status" value="1"/>
</dbReference>
<dbReference type="GO" id="GO:0031901">
    <property type="term" value="C:early endosome membrane"/>
    <property type="evidence" value="ECO:0007669"/>
    <property type="project" value="TreeGrafter"/>
</dbReference>
<dbReference type="InParanoid" id="G1SXQ2"/>
<keyword evidence="5" id="KW-1185">Reference proteome</keyword>
<sequence length="142" mass="15860">MQMPQRGPAAAVLLPAGPAGQGHGAGGARPREEGPLPEACVEYEVSSQRFQASVYRRYNDFVVFREVLLHKFPYRLVPALPPKRMLGADRECIEGCRRALKRFLNLVAQHPPLCEDGLPQLFLCFSGPDVPCSVPWRRVHEL</sequence>
<dbReference type="Proteomes" id="UP000001811">
    <property type="component" value="Chromosome 7"/>
</dbReference>
<dbReference type="STRING" id="9986.ENSOCUP00000008348"/>
<dbReference type="GeneTree" id="ENSGT00460000041594"/>
<dbReference type="PROSITE" id="PS50195">
    <property type="entry name" value="PX"/>
    <property type="match status" value="1"/>
</dbReference>
<dbReference type="InterPro" id="IPR001683">
    <property type="entry name" value="PX_dom"/>
</dbReference>
<dbReference type="InterPro" id="IPR028662">
    <property type="entry name" value="SNX8/Mvp1"/>
</dbReference>
<evidence type="ECO:0000256" key="2">
    <source>
        <dbReference type="SAM" id="MobiDB-lite"/>
    </source>
</evidence>
<reference evidence="4" key="2">
    <citation type="submission" date="2025-08" db="UniProtKB">
        <authorList>
            <consortium name="Ensembl"/>
        </authorList>
    </citation>
    <scope>IDENTIFICATION</scope>
    <source>
        <strain evidence="4">Thorbecke</strain>
    </source>
</reference>
<reference evidence="4 5" key="1">
    <citation type="journal article" date="2011" name="Nature">
        <title>A high-resolution map of human evolutionary constraint using 29 mammals.</title>
        <authorList>
            <person name="Lindblad-Toh K."/>
            <person name="Garber M."/>
            <person name="Zuk O."/>
            <person name="Lin M.F."/>
            <person name="Parker B.J."/>
            <person name="Washietl S."/>
            <person name="Kheradpour P."/>
            <person name="Ernst J."/>
            <person name="Jordan G."/>
            <person name="Mauceli E."/>
            <person name="Ward L.D."/>
            <person name="Lowe C.B."/>
            <person name="Holloway A.K."/>
            <person name="Clamp M."/>
            <person name="Gnerre S."/>
            <person name="Alfoldi J."/>
            <person name="Beal K."/>
            <person name="Chang J."/>
            <person name="Clawson H."/>
            <person name="Cuff J."/>
            <person name="Di Palma F."/>
            <person name="Fitzgerald S."/>
            <person name="Flicek P."/>
            <person name="Guttman M."/>
            <person name="Hubisz M.J."/>
            <person name="Jaffe D.B."/>
            <person name="Jungreis I."/>
            <person name="Kent W.J."/>
            <person name="Kostka D."/>
            <person name="Lara M."/>
            <person name="Martins A.L."/>
            <person name="Massingham T."/>
            <person name="Moltke I."/>
            <person name="Raney B.J."/>
            <person name="Rasmussen M.D."/>
            <person name="Robinson J."/>
            <person name="Stark A."/>
            <person name="Vilella A.J."/>
            <person name="Wen J."/>
            <person name="Xie X."/>
            <person name="Zody M.C."/>
            <person name="Baldwin J."/>
            <person name="Bloom T."/>
            <person name="Chin C.W."/>
            <person name="Heiman D."/>
            <person name="Nicol R."/>
            <person name="Nusbaum C."/>
            <person name="Young S."/>
            <person name="Wilkinson J."/>
            <person name="Worley K.C."/>
            <person name="Kovar C.L."/>
            <person name="Muzny D.M."/>
            <person name="Gibbs R.A."/>
            <person name="Cree A."/>
            <person name="Dihn H.H."/>
            <person name="Fowler G."/>
            <person name="Jhangiani S."/>
            <person name="Joshi V."/>
            <person name="Lee S."/>
            <person name="Lewis L.R."/>
            <person name="Nazareth L.V."/>
            <person name="Okwuonu G."/>
            <person name="Santibanez J."/>
            <person name="Warren W.C."/>
            <person name="Mardis E.R."/>
            <person name="Weinstock G.M."/>
            <person name="Wilson R.K."/>
            <person name="Delehaunty K."/>
            <person name="Dooling D."/>
            <person name="Fronik C."/>
            <person name="Fulton L."/>
            <person name="Fulton B."/>
            <person name="Graves T."/>
            <person name="Minx P."/>
            <person name="Sodergren E."/>
            <person name="Birney E."/>
            <person name="Margulies E.H."/>
            <person name="Herrero J."/>
            <person name="Green E.D."/>
            <person name="Haussler D."/>
            <person name="Siepel A."/>
            <person name="Goldman N."/>
            <person name="Pollard K.S."/>
            <person name="Pedersen J.S."/>
            <person name="Lander E.S."/>
            <person name="Kellis M."/>
        </authorList>
    </citation>
    <scope>NUCLEOTIDE SEQUENCE [LARGE SCALE GENOMIC DNA]</scope>
    <source>
        <strain evidence="4 5">Thorbecke inbred</strain>
    </source>
</reference>
<feature type="region of interest" description="Disordered" evidence="2">
    <location>
        <begin position="12"/>
        <end position="32"/>
    </location>
</feature>
<accession>G1SXQ2</accession>
<evidence type="ECO:0000256" key="1">
    <source>
        <dbReference type="ARBA" id="ARBA00004287"/>
    </source>
</evidence>
<dbReference type="eggNOG" id="KOG2273">
    <property type="taxonomic scope" value="Eukaryota"/>
</dbReference>
<dbReference type="PANTHER" id="PTHR46571:SF1">
    <property type="entry name" value="SORTING NEXIN-8"/>
    <property type="match status" value="1"/>
</dbReference>
<dbReference type="EMBL" id="AAGW02003633">
    <property type="status" value="NOT_ANNOTATED_CDS"/>
    <property type="molecule type" value="Genomic_DNA"/>
</dbReference>
<dbReference type="SUPFAM" id="SSF64268">
    <property type="entry name" value="PX domain"/>
    <property type="match status" value="1"/>
</dbReference>
<feature type="domain" description="PX" evidence="3">
    <location>
        <begin position="1"/>
        <end position="142"/>
    </location>
</feature>
<dbReference type="GO" id="GO:0006886">
    <property type="term" value="P:intracellular protein transport"/>
    <property type="evidence" value="ECO:0007669"/>
    <property type="project" value="TreeGrafter"/>
</dbReference>
<dbReference type="GO" id="GO:0034498">
    <property type="term" value="P:early endosome to Golgi transport"/>
    <property type="evidence" value="ECO:0007669"/>
    <property type="project" value="TreeGrafter"/>
</dbReference>
<reference evidence="4" key="3">
    <citation type="submission" date="2025-09" db="UniProtKB">
        <authorList>
            <consortium name="Ensembl"/>
        </authorList>
    </citation>
    <scope>IDENTIFICATION</scope>
    <source>
        <strain evidence="4">Thorbecke</strain>
    </source>
</reference>
<comment type="subcellular location">
    <subcellularLocation>
        <location evidence="1">Membrane</location>
        <topology evidence="1">Peripheral membrane protein</topology>
        <orientation evidence="1">Cytoplasmic side</orientation>
    </subcellularLocation>
</comment>
<evidence type="ECO:0000313" key="4">
    <source>
        <dbReference type="Ensembl" id="ENSOCUP00000008348.3"/>
    </source>
</evidence>
<dbReference type="InterPro" id="IPR036871">
    <property type="entry name" value="PX_dom_sf"/>
</dbReference>
<evidence type="ECO:0000313" key="5">
    <source>
        <dbReference type="Proteomes" id="UP000001811"/>
    </source>
</evidence>
<organism evidence="4 5">
    <name type="scientific">Oryctolagus cuniculus</name>
    <name type="common">Rabbit</name>
    <dbReference type="NCBI Taxonomy" id="9986"/>
    <lineage>
        <taxon>Eukaryota</taxon>
        <taxon>Metazoa</taxon>
        <taxon>Chordata</taxon>
        <taxon>Craniata</taxon>
        <taxon>Vertebrata</taxon>
        <taxon>Euteleostomi</taxon>
        <taxon>Mammalia</taxon>
        <taxon>Eutheria</taxon>
        <taxon>Euarchontoglires</taxon>
        <taxon>Glires</taxon>
        <taxon>Lagomorpha</taxon>
        <taxon>Leporidae</taxon>
        <taxon>Oryctolagus</taxon>
    </lineage>
</organism>
<protein>
    <recommendedName>
        <fullName evidence="3">PX domain-containing protein</fullName>
    </recommendedName>
</protein>
<evidence type="ECO:0000259" key="3">
    <source>
        <dbReference type="PROSITE" id="PS50195"/>
    </source>
</evidence>